<name>A0A3S4YTS7_BARVI</name>
<gene>
    <name evidence="1" type="ORF">NCTC12905_00093</name>
</gene>
<reference evidence="1 2" key="1">
    <citation type="submission" date="2018-12" db="EMBL/GenBank/DDBJ databases">
        <authorList>
            <consortium name="Pathogen Informatics"/>
        </authorList>
    </citation>
    <scope>NUCLEOTIDE SEQUENCE [LARGE SCALE GENOMIC DNA]</scope>
    <source>
        <strain evidence="1 2">NCTC12905</strain>
    </source>
</reference>
<protein>
    <submittedName>
        <fullName evidence="1">Uncharacterized protein</fullName>
    </submittedName>
</protein>
<evidence type="ECO:0000313" key="2">
    <source>
        <dbReference type="Proteomes" id="UP000274201"/>
    </source>
</evidence>
<proteinExistence type="predicted"/>
<accession>A0A3S4YTS7</accession>
<evidence type="ECO:0000313" key="1">
    <source>
        <dbReference type="EMBL" id="VEJ44457.1"/>
    </source>
</evidence>
<dbReference type="EMBL" id="LR134529">
    <property type="protein sequence ID" value="VEJ44457.1"/>
    <property type="molecule type" value="Genomic_DNA"/>
</dbReference>
<sequence>MKFKRRFFFTVFAHSVSFTTLAQKFKLQIFFFLKYSSYLYAHIFFSHTYAHPIKNDAKNKYESKRKTRIQIYKNRLEKNNAVAFYDFTHSISSRNNSSSNHSSSFCAQAFFFSSSAIDKRSKRSLSLQ</sequence>
<dbReference type="Proteomes" id="UP000274201">
    <property type="component" value="Chromosome"/>
</dbReference>
<dbReference type="AlphaFoldDB" id="A0A3S4YTS7"/>
<organism evidence="1 2">
    <name type="scientific">Bartonella vinsonii</name>
    <name type="common">Rochalimaea vinsonii</name>
    <dbReference type="NCBI Taxonomy" id="33047"/>
    <lineage>
        <taxon>Bacteria</taxon>
        <taxon>Pseudomonadati</taxon>
        <taxon>Pseudomonadota</taxon>
        <taxon>Alphaproteobacteria</taxon>
        <taxon>Hyphomicrobiales</taxon>
        <taxon>Bartonellaceae</taxon>
        <taxon>Bartonella</taxon>
    </lineage>
</organism>